<evidence type="ECO:0000313" key="2">
    <source>
        <dbReference type="Proteomes" id="UP001154282"/>
    </source>
</evidence>
<dbReference type="Proteomes" id="UP001154282">
    <property type="component" value="Unassembled WGS sequence"/>
</dbReference>
<keyword evidence="2" id="KW-1185">Reference proteome</keyword>
<accession>A0AAV0REI7</accession>
<dbReference type="AlphaFoldDB" id="A0AAV0REI7"/>
<organism evidence="1 2">
    <name type="scientific">Linum tenue</name>
    <dbReference type="NCBI Taxonomy" id="586396"/>
    <lineage>
        <taxon>Eukaryota</taxon>
        <taxon>Viridiplantae</taxon>
        <taxon>Streptophyta</taxon>
        <taxon>Embryophyta</taxon>
        <taxon>Tracheophyta</taxon>
        <taxon>Spermatophyta</taxon>
        <taxon>Magnoliopsida</taxon>
        <taxon>eudicotyledons</taxon>
        <taxon>Gunneridae</taxon>
        <taxon>Pentapetalae</taxon>
        <taxon>rosids</taxon>
        <taxon>fabids</taxon>
        <taxon>Malpighiales</taxon>
        <taxon>Linaceae</taxon>
        <taxon>Linum</taxon>
    </lineage>
</organism>
<proteinExistence type="predicted"/>
<name>A0AAV0REI7_9ROSI</name>
<evidence type="ECO:0000313" key="1">
    <source>
        <dbReference type="EMBL" id="CAI0555998.1"/>
    </source>
</evidence>
<comment type="caution">
    <text evidence="1">The sequence shown here is derived from an EMBL/GenBank/DDBJ whole genome shotgun (WGS) entry which is preliminary data.</text>
</comment>
<dbReference type="EMBL" id="CAMGYJ010000010">
    <property type="protein sequence ID" value="CAI0555998.1"/>
    <property type="molecule type" value="Genomic_DNA"/>
</dbReference>
<reference evidence="1" key="1">
    <citation type="submission" date="2022-08" db="EMBL/GenBank/DDBJ databases">
        <authorList>
            <person name="Gutierrez-Valencia J."/>
        </authorList>
    </citation>
    <scope>NUCLEOTIDE SEQUENCE</scope>
</reference>
<protein>
    <submittedName>
        <fullName evidence="1">Uncharacterized protein</fullName>
    </submittedName>
</protein>
<gene>
    <name evidence="1" type="ORF">LITE_LOCUS47801</name>
</gene>
<sequence>MLWTEDAAELGGTKAKSHVSRSPFLVPTEMFLCFGMPSTQPNLSTTFWPVGLFLGPRGIATL</sequence>